<evidence type="ECO:0000256" key="2">
    <source>
        <dbReference type="PIRSR" id="PIRSR605754-1"/>
    </source>
</evidence>
<organism evidence="5 6">
    <name type="scientific">Thermoclostridium caenicola</name>
    <dbReference type="NCBI Taxonomy" id="659425"/>
    <lineage>
        <taxon>Bacteria</taxon>
        <taxon>Bacillati</taxon>
        <taxon>Bacillota</taxon>
        <taxon>Clostridia</taxon>
        <taxon>Eubacteriales</taxon>
        <taxon>Oscillospiraceae</taxon>
        <taxon>Thermoclostridium</taxon>
    </lineage>
</organism>
<keyword evidence="4" id="KW-0472">Membrane</keyword>
<dbReference type="InterPro" id="IPR005754">
    <property type="entry name" value="Sortase"/>
</dbReference>
<proteinExistence type="predicted"/>
<dbReference type="InterPro" id="IPR042000">
    <property type="entry name" value="Sortase_D_2"/>
</dbReference>
<dbReference type="NCBIfam" id="TIGR01076">
    <property type="entry name" value="sortase_fam"/>
    <property type="match status" value="1"/>
</dbReference>
<evidence type="ECO:0000256" key="3">
    <source>
        <dbReference type="SAM" id="MobiDB-lite"/>
    </source>
</evidence>
<feature type="compositionally biased region" description="Polar residues" evidence="3">
    <location>
        <begin position="18"/>
        <end position="29"/>
    </location>
</feature>
<evidence type="ECO:0000256" key="4">
    <source>
        <dbReference type="SAM" id="Phobius"/>
    </source>
</evidence>
<dbReference type="InterPro" id="IPR023365">
    <property type="entry name" value="Sortase_dom-sf"/>
</dbReference>
<protein>
    <submittedName>
        <fullName evidence="5">LPXTG-site transpeptidase (Sortase) family protein</fullName>
    </submittedName>
</protein>
<feature type="region of interest" description="Disordered" evidence="3">
    <location>
        <begin position="1"/>
        <end position="43"/>
    </location>
</feature>
<evidence type="ECO:0000313" key="5">
    <source>
        <dbReference type="EMBL" id="SHJ06162.1"/>
    </source>
</evidence>
<sequence length="284" mass="31245">MNPKKTEPMETNREKAAQATSRTDSNSDSCEAGTDGRKTGKKHRNTRKWIAVLLCAIGLLLICVPLVITHINARRSEDIIEQFLKEAQQASVEEIVVPSLDETPASDSTVLSATAVSPEPAPSDGDGAEEPSAGGSPSPASTKKPLMSAEEIKQRMTAVLIIDKIKLKMIVMDGVDEETLRVAAGRMPETGNFDEIGNVVLAGHRSYTFGKYFNRLDELEPGDRIVVQTKNKTLEYEVYKKHIIEPDDLSILKQSDSEKILTLFTCHPVMIATHRLVVHARQIN</sequence>
<keyword evidence="6" id="KW-1185">Reference proteome</keyword>
<dbReference type="RefSeq" id="WP_149678680.1">
    <property type="nucleotide sequence ID" value="NZ_FQZP01000022.1"/>
</dbReference>
<feature type="compositionally biased region" description="Basic and acidic residues" evidence="3">
    <location>
        <begin position="1"/>
        <end position="16"/>
    </location>
</feature>
<dbReference type="Pfam" id="PF04203">
    <property type="entry name" value="Sortase"/>
    <property type="match status" value="1"/>
</dbReference>
<feature type="transmembrane region" description="Helical" evidence="4">
    <location>
        <begin position="49"/>
        <end position="68"/>
    </location>
</feature>
<feature type="region of interest" description="Disordered" evidence="3">
    <location>
        <begin position="100"/>
        <end position="146"/>
    </location>
</feature>
<evidence type="ECO:0000313" key="6">
    <source>
        <dbReference type="Proteomes" id="UP000324781"/>
    </source>
</evidence>
<dbReference type="OrthoDB" id="154054at2"/>
<evidence type="ECO:0000256" key="1">
    <source>
        <dbReference type="ARBA" id="ARBA00022801"/>
    </source>
</evidence>
<accession>A0A1M6G8C1</accession>
<dbReference type="EMBL" id="FQZP01000022">
    <property type="protein sequence ID" value="SHJ06162.1"/>
    <property type="molecule type" value="Genomic_DNA"/>
</dbReference>
<feature type="active site" description="Acyl-thioester intermediate" evidence="2">
    <location>
        <position position="266"/>
    </location>
</feature>
<feature type="active site" description="Proton donor/acceptor" evidence="2">
    <location>
        <position position="204"/>
    </location>
</feature>
<keyword evidence="4" id="KW-0812">Transmembrane</keyword>
<feature type="compositionally biased region" description="Low complexity" evidence="3">
    <location>
        <begin position="130"/>
        <end position="141"/>
    </location>
</feature>
<name>A0A1M6G8C1_9FIRM</name>
<dbReference type="AlphaFoldDB" id="A0A1M6G8C1"/>
<dbReference type="Proteomes" id="UP000324781">
    <property type="component" value="Unassembled WGS sequence"/>
</dbReference>
<keyword evidence="1" id="KW-0378">Hydrolase</keyword>
<reference evidence="5 6" key="1">
    <citation type="submission" date="2016-11" db="EMBL/GenBank/DDBJ databases">
        <authorList>
            <person name="Varghese N."/>
            <person name="Submissions S."/>
        </authorList>
    </citation>
    <scope>NUCLEOTIDE SEQUENCE [LARGE SCALE GENOMIC DNA]</scope>
    <source>
        <strain evidence="5 6">DSM 19027</strain>
    </source>
</reference>
<dbReference type="SUPFAM" id="SSF63817">
    <property type="entry name" value="Sortase"/>
    <property type="match status" value="1"/>
</dbReference>
<dbReference type="GO" id="GO:0016787">
    <property type="term" value="F:hydrolase activity"/>
    <property type="evidence" value="ECO:0007669"/>
    <property type="project" value="UniProtKB-KW"/>
</dbReference>
<keyword evidence="4" id="KW-1133">Transmembrane helix</keyword>
<dbReference type="Gene3D" id="2.40.260.10">
    <property type="entry name" value="Sortase"/>
    <property type="match status" value="1"/>
</dbReference>
<gene>
    <name evidence="5" type="ORF">SAMN05444373_102211</name>
</gene>
<feature type="compositionally biased region" description="Polar residues" evidence="3">
    <location>
        <begin position="105"/>
        <end position="115"/>
    </location>
</feature>
<dbReference type="CDD" id="cd06166">
    <property type="entry name" value="Sortase_D_2"/>
    <property type="match status" value="1"/>
</dbReference>